<dbReference type="AlphaFoldDB" id="A0A9W9AKI6"/>
<comment type="caution">
    <text evidence="2">The sequence shown here is derived from an EMBL/GenBank/DDBJ whole genome shotgun (WGS) entry which is preliminary data.</text>
</comment>
<accession>A0A9W9AKI6</accession>
<dbReference type="Proteomes" id="UP001150238">
    <property type="component" value="Unassembled WGS sequence"/>
</dbReference>
<feature type="compositionally biased region" description="Basic and acidic residues" evidence="1">
    <location>
        <begin position="156"/>
        <end position="173"/>
    </location>
</feature>
<evidence type="ECO:0000313" key="3">
    <source>
        <dbReference type="Proteomes" id="UP001150238"/>
    </source>
</evidence>
<evidence type="ECO:0000256" key="1">
    <source>
        <dbReference type="SAM" id="MobiDB-lite"/>
    </source>
</evidence>
<gene>
    <name evidence="2" type="ORF">C8J55DRAFT_559647</name>
</gene>
<name>A0A9W9AKI6_9AGAR</name>
<feature type="region of interest" description="Disordered" evidence="1">
    <location>
        <begin position="151"/>
        <end position="238"/>
    </location>
</feature>
<dbReference type="EMBL" id="JANVFS010000013">
    <property type="protein sequence ID" value="KAJ4482820.1"/>
    <property type="molecule type" value="Genomic_DNA"/>
</dbReference>
<proteinExistence type="predicted"/>
<evidence type="ECO:0000313" key="2">
    <source>
        <dbReference type="EMBL" id="KAJ4482820.1"/>
    </source>
</evidence>
<reference evidence="2" key="2">
    <citation type="journal article" date="2023" name="Proc. Natl. Acad. Sci. U.S.A.">
        <title>A global phylogenomic analysis of the shiitake genus Lentinula.</title>
        <authorList>
            <person name="Sierra-Patev S."/>
            <person name="Min B."/>
            <person name="Naranjo-Ortiz M."/>
            <person name="Looney B."/>
            <person name="Konkel Z."/>
            <person name="Slot J.C."/>
            <person name="Sakamoto Y."/>
            <person name="Steenwyk J.L."/>
            <person name="Rokas A."/>
            <person name="Carro J."/>
            <person name="Camarero S."/>
            <person name="Ferreira P."/>
            <person name="Molpeceres G."/>
            <person name="Ruiz-Duenas F.J."/>
            <person name="Serrano A."/>
            <person name="Henrissat B."/>
            <person name="Drula E."/>
            <person name="Hughes K.W."/>
            <person name="Mata J.L."/>
            <person name="Ishikawa N.K."/>
            <person name="Vargas-Isla R."/>
            <person name="Ushijima S."/>
            <person name="Smith C.A."/>
            <person name="Donoghue J."/>
            <person name="Ahrendt S."/>
            <person name="Andreopoulos W."/>
            <person name="He G."/>
            <person name="LaButti K."/>
            <person name="Lipzen A."/>
            <person name="Ng V."/>
            <person name="Riley R."/>
            <person name="Sandor L."/>
            <person name="Barry K."/>
            <person name="Martinez A.T."/>
            <person name="Xiao Y."/>
            <person name="Gibbons J.G."/>
            <person name="Terashima K."/>
            <person name="Grigoriev I.V."/>
            <person name="Hibbett D."/>
        </authorList>
    </citation>
    <scope>NUCLEOTIDE SEQUENCE</scope>
    <source>
        <strain evidence="2">Sp2 HRB7682 ss15</strain>
    </source>
</reference>
<sequence length="378" mass="43937">MSVPAFDNFSRARASRYSYNSPPSKPCAGFDYNGHECCQLASGDGFCFSHKGQKSWSIAGSVSLEERRRHANGGRCNGVAASTGNLCNRKIWGFTFCHSHRDQQPPAKFFEDVFDYFATPNRGSELATRSATVKENMMAFCLVKEEWSQNGRNARRRAEEEAEKRRNAAEEAQRAWQRQQEQEAAERRKKAEEEKKKAHAFAEKLRQEYARQKAAEEERQRKYERNREEQKRKEEEKQKEAEELAKAKRMKDTKDKQDIVTRYRRSCIEFDKVSRFSDMRRASFTTIPWPVLRTQDAITPSEISWEFVEKFFHFVKDFLGPAVHRSLLEDARKRYHPNRWAAKNVVNSVVAKVEREQLESAGNTVSQAINSIFSTSFL</sequence>
<organism evidence="2 3">
    <name type="scientific">Lentinula lateritia</name>
    <dbReference type="NCBI Taxonomy" id="40482"/>
    <lineage>
        <taxon>Eukaryota</taxon>
        <taxon>Fungi</taxon>
        <taxon>Dikarya</taxon>
        <taxon>Basidiomycota</taxon>
        <taxon>Agaricomycotina</taxon>
        <taxon>Agaricomycetes</taxon>
        <taxon>Agaricomycetidae</taxon>
        <taxon>Agaricales</taxon>
        <taxon>Marasmiineae</taxon>
        <taxon>Omphalotaceae</taxon>
        <taxon>Lentinula</taxon>
    </lineage>
</organism>
<reference evidence="2" key="1">
    <citation type="submission" date="2022-08" db="EMBL/GenBank/DDBJ databases">
        <authorList>
            <consortium name="DOE Joint Genome Institute"/>
            <person name="Min B."/>
            <person name="Riley R."/>
            <person name="Sierra-Patev S."/>
            <person name="Naranjo-Ortiz M."/>
            <person name="Looney B."/>
            <person name="Konkel Z."/>
            <person name="Slot J.C."/>
            <person name="Sakamoto Y."/>
            <person name="Steenwyk J.L."/>
            <person name="Rokas A."/>
            <person name="Carro J."/>
            <person name="Camarero S."/>
            <person name="Ferreira P."/>
            <person name="Molpeceres G."/>
            <person name="Ruiz-Duenas F.J."/>
            <person name="Serrano A."/>
            <person name="Henrissat B."/>
            <person name="Drula E."/>
            <person name="Hughes K.W."/>
            <person name="Mata J.L."/>
            <person name="Ishikawa N.K."/>
            <person name="Vargas-Isla R."/>
            <person name="Ushijima S."/>
            <person name="Smith C.A."/>
            <person name="Ahrendt S."/>
            <person name="Andreopoulos W."/>
            <person name="He G."/>
            <person name="Labutti K."/>
            <person name="Lipzen A."/>
            <person name="Ng V."/>
            <person name="Sandor L."/>
            <person name="Barry K."/>
            <person name="Martinez A.T."/>
            <person name="Xiao Y."/>
            <person name="Gibbons J.G."/>
            <person name="Terashima K."/>
            <person name="Hibbett D.S."/>
            <person name="Grigoriev I.V."/>
        </authorList>
    </citation>
    <scope>NUCLEOTIDE SEQUENCE</scope>
    <source>
        <strain evidence="2">Sp2 HRB7682 ss15</strain>
    </source>
</reference>
<feature type="compositionally biased region" description="Basic and acidic residues" evidence="1">
    <location>
        <begin position="180"/>
        <end position="238"/>
    </location>
</feature>
<protein>
    <submittedName>
        <fullName evidence="2">Uncharacterized protein</fullName>
    </submittedName>
</protein>